<evidence type="ECO:0000256" key="5">
    <source>
        <dbReference type="ARBA" id="ARBA00023186"/>
    </source>
</evidence>
<dbReference type="GO" id="GO:0051082">
    <property type="term" value="F:unfolded protein binding"/>
    <property type="evidence" value="ECO:0007669"/>
    <property type="project" value="UniProtKB-UniRule"/>
</dbReference>
<dbReference type="PANTHER" id="PTHR47637:SF1">
    <property type="entry name" value="CHAPERONE SURA"/>
    <property type="match status" value="1"/>
</dbReference>
<dbReference type="InterPro" id="IPR046357">
    <property type="entry name" value="PPIase_dom_sf"/>
</dbReference>
<dbReference type="OrthoDB" id="14196at2"/>
<dbReference type="Pfam" id="PF09312">
    <property type="entry name" value="SurA_N"/>
    <property type="match status" value="1"/>
</dbReference>
<dbReference type="HAMAP" id="MF_01183">
    <property type="entry name" value="Chaperone_SurA"/>
    <property type="match status" value="1"/>
</dbReference>
<dbReference type="AlphaFoldDB" id="A0A4R6UQA8"/>
<comment type="subcellular location">
    <subcellularLocation>
        <location evidence="7">Periplasm</location>
    </subcellularLocation>
    <text evidence="7">Is capable of associating with the outer membrane.</text>
</comment>
<dbReference type="InterPro" id="IPR015391">
    <property type="entry name" value="SurA_N"/>
</dbReference>
<keyword evidence="1 7" id="KW-0732">Signal</keyword>
<evidence type="ECO:0000256" key="6">
    <source>
        <dbReference type="ARBA" id="ARBA00023235"/>
    </source>
</evidence>
<accession>A0A4R6UQA8</accession>
<organism evidence="9 10">
    <name type="scientific">Permianibacter aggregans</name>
    <dbReference type="NCBI Taxonomy" id="1510150"/>
    <lineage>
        <taxon>Bacteria</taxon>
        <taxon>Pseudomonadati</taxon>
        <taxon>Pseudomonadota</taxon>
        <taxon>Gammaproteobacteria</taxon>
        <taxon>Pseudomonadales</taxon>
        <taxon>Pseudomonadaceae</taxon>
        <taxon>Permianibacter</taxon>
    </lineage>
</organism>
<comment type="function">
    <text evidence="7">Chaperone involved in the correct folding and assembly of outer membrane proteins. Recognizes specific patterns of aromatic residues and the orientation of their side chains, which are found more frequently in integral outer membrane proteins. May act in both early periplasmic and late outer membrane-associated steps of protein maturation.</text>
</comment>
<evidence type="ECO:0000313" key="9">
    <source>
        <dbReference type="EMBL" id="TDQ49430.1"/>
    </source>
</evidence>
<comment type="catalytic activity">
    <reaction evidence="7">
        <text>[protein]-peptidylproline (omega=180) = [protein]-peptidylproline (omega=0)</text>
        <dbReference type="Rhea" id="RHEA:16237"/>
        <dbReference type="Rhea" id="RHEA-COMP:10747"/>
        <dbReference type="Rhea" id="RHEA-COMP:10748"/>
        <dbReference type="ChEBI" id="CHEBI:83833"/>
        <dbReference type="ChEBI" id="CHEBI:83834"/>
        <dbReference type="EC" id="5.2.1.8"/>
    </reaction>
</comment>
<keyword evidence="5 7" id="KW-0143">Chaperone</keyword>
<sequence length="426" mass="47640" precursor="true">MKKFLLALSFSALTQAAMAAQTLDRAVAIVDDDVVLASELERRLETIKGDLAARNVRAPADDILRQQVLERLIVDNLQLQLARRAGVRISDQELASIIENIAKENQLSPEQFRMKLAADGINYELFREDIRNEVMIARARQGHVNRRVFISEQEVNSLADQITEQGEANTEYHLGHILIPISESASSDEVANASERARLIVEKIREGADFAGMAIANSSGQEALQGGDFGWKTLNQMPTLFATAVRNMQIAEVSDPLRSATGLHILKVFDIKGIQKVMVEQTHARHILIQPSKILTEVDAEKKARELAEKLRSGADFAELAKEHSADPGSGSLGGDLGWANPGTFVPEFERTMKSLAVNEISEPVRTQFGWHIIQVLGRRADDQTDDKIKDRAYRMLHQRKFEEEVETWIREIRDQAYVKVLDSEG</sequence>
<dbReference type="GO" id="GO:0030288">
    <property type="term" value="C:outer membrane-bounded periplasmic space"/>
    <property type="evidence" value="ECO:0007669"/>
    <property type="project" value="InterPro"/>
</dbReference>
<evidence type="ECO:0000256" key="1">
    <source>
        <dbReference type="ARBA" id="ARBA00022729"/>
    </source>
</evidence>
<reference evidence="9 10" key="1">
    <citation type="submission" date="2019-03" db="EMBL/GenBank/DDBJ databases">
        <title>Genomic Encyclopedia of Type Strains, Phase IV (KMG-IV): sequencing the most valuable type-strain genomes for metagenomic binning, comparative biology and taxonomic classification.</title>
        <authorList>
            <person name="Goeker M."/>
        </authorList>
    </citation>
    <scope>NUCLEOTIDE SEQUENCE [LARGE SCALE GENOMIC DNA]</scope>
    <source>
        <strain evidence="9 10">DSM 103792</strain>
    </source>
</reference>
<evidence type="ECO:0000256" key="4">
    <source>
        <dbReference type="ARBA" id="ARBA00023110"/>
    </source>
</evidence>
<dbReference type="SUPFAM" id="SSF109998">
    <property type="entry name" value="Triger factor/SurA peptide-binding domain-like"/>
    <property type="match status" value="1"/>
</dbReference>
<dbReference type="GO" id="GO:0043165">
    <property type="term" value="P:Gram-negative-bacterium-type cell outer membrane assembly"/>
    <property type="evidence" value="ECO:0007669"/>
    <property type="project" value="InterPro"/>
</dbReference>
<dbReference type="EMBL" id="SNYM01000004">
    <property type="protein sequence ID" value="TDQ49430.1"/>
    <property type="molecule type" value="Genomic_DNA"/>
</dbReference>
<keyword evidence="2 7" id="KW-0677">Repeat</keyword>
<keyword evidence="3 7" id="KW-0574">Periplasm</keyword>
<evidence type="ECO:0000256" key="2">
    <source>
        <dbReference type="ARBA" id="ARBA00022737"/>
    </source>
</evidence>
<dbReference type="GO" id="GO:0050821">
    <property type="term" value="P:protein stabilization"/>
    <property type="evidence" value="ECO:0007669"/>
    <property type="project" value="InterPro"/>
</dbReference>
<dbReference type="InterPro" id="IPR023034">
    <property type="entry name" value="PPIase_SurA"/>
</dbReference>
<protein>
    <recommendedName>
        <fullName evidence="7">Chaperone SurA</fullName>
    </recommendedName>
    <alternativeName>
        <fullName evidence="7">Peptidyl-prolyl cis-trans isomerase SurA</fullName>
        <shortName evidence="7">PPIase SurA</shortName>
        <ecNumber evidence="7">5.2.1.8</ecNumber>
    </alternativeName>
    <alternativeName>
        <fullName evidence="7">Rotamase SurA</fullName>
    </alternativeName>
</protein>
<proteinExistence type="inferred from homology"/>
<dbReference type="GO" id="GO:0006457">
    <property type="term" value="P:protein folding"/>
    <property type="evidence" value="ECO:0007669"/>
    <property type="project" value="UniProtKB-UniRule"/>
</dbReference>
<keyword evidence="4 7" id="KW-0697">Rotamase</keyword>
<dbReference type="Pfam" id="PF00639">
    <property type="entry name" value="Rotamase"/>
    <property type="match status" value="1"/>
</dbReference>
<comment type="domain">
    <text evidence="7">The PPIase activity resides only in the second parvulin domain. The N-terminal region and the C-terminal tail are necessary and sufficient for the chaperone activity of SurA. The PPIase activity is dispensable for SurA to function as a chaperone. The N-terminal region and the C-terminal tail are also required for porin recognition.</text>
</comment>
<feature type="domain" description="PpiC" evidence="8">
    <location>
        <begin position="279"/>
        <end position="378"/>
    </location>
</feature>
<dbReference type="PROSITE" id="PS01096">
    <property type="entry name" value="PPIC_PPIASE_1"/>
    <property type="match status" value="1"/>
</dbReference>
<dbReference type="Pfam" id="PF13616">
    <property type="entry name" value="Rotamase_3"/>
    <property type="match status" value="1"/>
</dbReference>
<feature type="signal peptide" evidence="7">
    <location>
        <begin position="1"/>
        <end position="19"/>
    </location>
</feature>
<evidence type="ECO:0000259" key="8">
    <source>
        <dbReference type="PROSITE" id="PS50198"/>
    </source>
</evidence>
<name>A0A4R6UQA8_9GAMM</name>
<keyword evidence="6 7" id="KW-0413">Isomerase</keyword>
<dbReference type="SUPFAM" id="SSF54534">
    <property type="entry name" value="FKBP-like"/>
    <property type="match status" value="2"/>
</dbReference>
<evidence type="ECO:0000256" key="3">
    <source>
        <dbReference type="ARBA" id="ARBA00022764"/>
    </source>
</evidence>
<dbReference type="GO" id="GO:0003755">
    <property type="term" value="F:peptidyl-prolyl cis-trans isomerase activity"/>
    <property type="evidence" value="ECO:0007669"/>
    <property type="project" value="UniProtKB-UniRule"/>
</dbReference>
<feature type="chain" id="PRO_5021050552" description="Chaperone SurA" evidence="7">
    <location>
        <begin position="20"/>
        <end position="426"/>
    </location>
</feature>
<dbReference type="NCBIfam" id="NF008038">
    <property type="entry name" value="PRK10770.1"/>
    <property type="match status" value="1"/>
</dbReference>
<dbReference type="InterPro" id="IPR027304">
    <property type="entry name" value="Trigger_fact/SurA_dom_sf"/>
</dbReference>
<dbReference type="InterPro" id="IPR000297">
    <property type="entry name" value="PPIase_PpiC"/>
</dbReference>
<dbReference type="GO" id="GO:0042277">
    <property type="term" value="F:peptide binding"/>
    <property type="evidence" value="ECO:0007669"/>
    <property type="project" value="InterPro"/>
</dbReference>
<feature type="domain" description="PpiC" evidence="8">
    <location>
        <begin position="169"/>
        <end position="270"/>
    </location>
</feature>
<comment type="caution">
    <text evidence="9">The sequence shown here is derived from an EMBL/GenBank/DDBJ whole genome shotgun (WGS) entry which is preliminary data.</text>
</comment>
<dbReference type="PANTHER" id="PTHR47637">
    <property type="entry name" value="CHAPERONE SURA"/>
    <property type="match status" value="1"/>
</dbReference>
<dbReference type="PROSITE" id="PS50198">
    <property type="entry name" value="PPIC_PPIASE_2"/>
    <property type="match status" value="2"/>
</dbReference>
<evidence type="ECO:0000313" key="10">
    <source>
        <dbReference type="Proteomes" id="UP000295375"/>
    </source>
</evidence>
<dbReference type="Gene3D" id="3.10.50.40">
    <property type="match status" value="2"/>
</dbReference>
<dbReference type="Gene3D" id="1.10.4030.10">
    <property type="entry name" value="Porin chaperone SurA, peptide-binding domain"/>
    <property type="match status" value="1"/>
</dbReference>
<dbReference type="RefSeq" id="WP_133589020.1">
    <property type="nucleotide sequence ID" value="NZ_CP037953.1"/>
</dbReference>
<dbReference type="InterPro" id="IPR023058">
    <property type="entry name" value="PPIase_PpiC_CS"/>
</dbReference>
<dbReference type="Proteomes" id="UP000295375">
    <property type="component" value="Unassembled WGS sequence"/>
</dbReference>
<dbReference type="InterPro" id="IPR050280">
    <property type="entry name" value="OMP_Chaperone_SurA"/>
</dbReference>
<keyword evidence="10" id="KW-1185">Reference proteome</keyword>
<gene>
    <name evidence="7" type="primary">surA</name>
    <name evidence="9" type="ORF">EV696_104135</name>
</gene>
<dbReference type="EC" id="5.2.1.8" evidence="7"/>
<evidence type="ECO:0000256" key="7">
    <source>
        <dbReference type="HAMAP-Rule" id="MF_01183"/>
    </source>
</evidence>